<gene>
    <name evidence="4" type="ORF">TEOVI_000511800</name>
</gene>
<feature type="repeat" description="ANK" evidence="3">
    <location>
        <begin position="180"/>
        <end position="212"/>
    </location>
</feature>
<name>A0A1G4HYJ5_TRYEQ</name>
<comment type="caution">
    <text evidence="4">The sequence shown here is derived from an EMBL/GenBank/DDBJ whole genome shotgun (WGS) entry which is preliminary data.</text>
</comment>
<dbReference type="SMART" id="SM00248">
    <property type="entry name" value="ANK"/>
    <property type="match status" value="5"/>
</dbReference>
<keyword evidence="5" id="KW-1185">Reference proteome</keyword>
<dbReference type="Pfam" id="PF00023">
    <property type="entry name" value="Ank"/>
    <property type="match status" value="1"/>
</dbReference>
<proteinExistence type="predicted"/>
<dbReference type="PANTHER" id="PTHR24161">
    <property type="entry name" value="ANK_REP_REGION DOMAIN-CONTAINING PROTEIN-RELATED"/>
    <property type="match status" value="1"/>
</dbReference>
<reference evidence="4" key="1">
    <citation type="submission" date="2016-09" db="EMBL/GenBank/DDBJ databases">
        <authorList>
            <person name="Hebert L."/>
            <person name="Moumen B."/>
        </authorList>
    </citation>
    <scope>NUCLEOTIDE SEQUENCE [LARGE SCALE GENOMIC DNA]</scope>
    <source>
        <strain evidence="4">OVI</strain>
    </source>
</reference>
<dbReference type="InterPro" id="IPR036770">
    <property type="entry name" value="Ankyrin_rpt-contain_sf"/>
</dbReference>
<dbReference type="PROSITE" id="PS50088">
    <property type="entry name" value="ANK_REPEAT"/>
    <property type="match status" value="2"/>
</dbReference>
<protein>
    <submittedName>
        <fullName evidence="4">Predicted ankyrin repeat family protein</fullName>
    </submittedName>
</protein>
<dbReference type="GeneID" id="92379058"/>
<dbReference type="Pfam" id="PF12796">
    <property type="entry name" value="Ank_2"/>
    <property type="match status" value="1"/>
</dbReference>
<sequence>MSDHLSEICKSDEIDAVLECLKRLCPGRAVVIDASSDLKEDEDGGPTLFCQAANISFESHIVAQHSFGGAWSHQDDDGRTALHWAVAMQSYSLAGKLMSAPYHALVYSVDHDGASPFLTACMVGAPIQFLTTILSKAAEQRRWNVAQQLFWDSKRGEASVNTEEPLAEHRIAVVNQPDNSGNTPLLHAASRGRLNIVSFLLQSGAFIAHTNKRGQSALHRAIGRGSLDVVEELVGASRKRHTEVEHKRWINLQDYRGDTALFYASMDNNEELGRYLLRQGADRNVRNKEGKEFWEV</sequence>
<evidence type="ECO:0000256" key="1">
    <source>
        <dbReference type="ARBA" id="ARBA00022737"/>
    </source>
</evidence>
<accession>A0A1G4HYJ5</accession>
<evidence type="ECO:0000256" key="3">
    <source>
        <dbReference type="PROSITE-ProRule" id="PRU00023"/>
    </source>
</evidence>
<dbReference type="AlphaFoldDB" id="A0A1G4HYJ5"/>
<evidence type="ECO:0000313" key="4">
    <source>
        <dbReference type="EMBL" id="SCU64244.1"/>
    </source>
</evidence>
<organism evidence="4 5">
    <name type="scientific">Trypanosoma equiperdum</name>
    <dbReference type="NCBI Taxonomy" id="5694"/>
    <lineage>
        <taxon>Eukaryota</taxon>
        <taxon>Discoba</taxon>
        <taxon>Euglenozoa</taxon>
        <taxon>Kinetoplastea</taxon>
        <taxon>Metakinetoplastina</taxon>
        <taxon>Trypanosomatida</taxon>
        <taxon>Trypanosomatidae</taxon>
        <taxon>Trypanosoma</taxon>
    </lineage>
</organism>
<dbReference type="Proteomes" id="UP000195570">
    <property type="component" value="Unassembled WGS sequence"/>
</dbReference>
<dbReference type="EMBL" id="CZPT02000020">
    <property type="protein sequence ID" value="SCU64244.1"/>
    <property type="molecule type" value="Genomic_DNA"/>
</dbReference>
<dbReference type="PANTHER" id="PTHR24161:SF85">
    <property type="entry name" value="PALMITOYLTRANSFERASE HIP14"/>
    <property type="match status" value="1"/>
</dbReference>
<dbReference type="PROSITE" id="PS50297">
    <property type="entry name" value="ANK_REP_REGION"/>
    <property type="match status" value="2"/>
</dbReference>
<dbReference type="SUPFAM" id="SSF48403">
    <property type="entry name" value="Ankyrin repeat"/>
    <property type="match status" value="1"/>
</dbReference>
<feature type="repeat" description="ANK" evidence="3">
    <location>
        <begin position="256"/>
        <end position="288"/>
    </location>
</feature>
<dbReference type="RefSeq" id="XP_067076030.1">
    <property type="nucleotide sequence ID" value="XM_067219929.1"/>
</dbReference>
<dbReference type="InterPro" id="IPR002110">
    <property type="entry name" value="Ankyrin_rpt"/>
</dbReference>
<dbReference type="Gene3D" id="1.25.40.20">
    <property type="entry name" value="Ankyrin repeat-containing domain"/>
    <property type="match status" value="2"/>
</dbReference>
<evidence type="ECO:0000256" key="2">
    <source>
        <dbReference type="ARBA" id="ARBA00023043"/>
    </source>
</evidence>
<keyword evidence="2 3" id="KW-0040">ANK repeat</keyword>
<dbReference type="VEuPathDB" id="TriTrypDB:TEOVI_000511800"/>
<keyword evidence="1" id="KW-0677">Repeat</keyword>
<evidence type="ECO:0000313" key="5">
    <source>
        <dbReference type="Proteomes" id="UP000195570"/>
    </source>
</evidence>